<dbReference type="PANTHER" id="PTHR43788">
    <property type="entry name" value="DNA2/NAM7 HELICASE FAMILY MEMBER"/>
    <property type="match status" value="1"/>
</dbReference>
<dbReference type="InterPro" id="IPR041451">
    <property type="entry name" value="RecD2_SH13"/>
</dbReference>
<dbReference type="RefSeq" id="WP_015941447.1">
    <property type="nucleotide sequence ID" value="NC_011831.1"/>
</dbReference>
<comment type="function">
    <text evidence="3">DNA-dependent ATPase and ATP-dependent 5'-3' DNA helicase. Has no activity on blunt DNA or DNA with 3'-overhangs, requires at least 10 bases of 5'-ssDNA for helicase activity.</text>
</comment>
<dbReference type="OrthoDB" id="9803432at2"/>
<dbReference type="Proteomes" id="UP000002508">
    <property type="component" value="Chromosome"/>
</dbReference>
<dbReference type="Gene3D" id="1.10.150.20">
    <property type="entry name" value="5' to 3' exonuclease, C-terminal subdomain"/>
    <property type="match status" value="1"/>
</dbReference>
<keyword evidence="3" id="KW-0238">DNA-binding</keyword>
<dbReference type="InterPro" id="IPR010994">
    <property type="entry name" value="RuvA_2-like"/>
</dbReference>
<dbReference type="Pfam" id="PF13538">
    <property type="entry name" value="UvrD_C_2"/>
    <property type="match status" value="1"/>
</dbReference>
<dbReference type="Pfam" id="PF18335">
    <property type="entry name" value="SH3_13"/>
    <property type="match status" value="1"/>
</dbReference>
<keyword evidence="3" id="KW-0413">Isomerase</keyword>
<dbReference type="GO" id="GO:0005524">
    <property type="term" value="F:ATP binding"/>
    <property type="evidence" value="ECO:0007669"/>
    <property type="project" value="UniProtKB-UniRule"/>
</dbReference>
<dbReference type="HAMAP" id="MF_01488">
    <property type="entry name" value="RecD2"/>
    <property type="match status" value="1"/>
</dbReference>
<protein>
    <recommendedName>
        <fullName evidence="3">ATP-dependent RecD2 DNA helicase</fullName>
        <ecNumber evidence="3">5.6.2.3</ecNumber>
    </recommendedName>
    <alternativeName>
        <fullName evidence="3">DNA 5'-3' helicase subunit RecD2</fullName>
    </alternativeName>
</protein>
<dbReference type="CDD" id="cd18809">
    <property type="entry name" value="SF1_C_RecD"/>
    <property type="match status" value="1"/>
</dbReference>
<sequence>MPQLDGILERITFQSESDGYTVARLRPTGKHSTITIVGKLLGVRPGEHLILEGEWRDHPIHGRQFSVQSYRSYLPATIDGIRRYLGSGLIKGVGPAMAKRITETFGKYTLDVLDREPERLSEVPGLGRKKAALIAAAWREQQRIKDLMILLQDFGLPTGIAVRIYKHYGDDALSIVQHEPYRLADEVDGVGFRTADTIAVGLGIARDDPRRIAAGLRYALGQASNAGHCYLPRLELIERAAALLTVSQAQVVAVLDTLLANNLLWRDTVVTATDPDLQPIYLPPLAFAEIGVANAIRRFLAQRTALAERYASSRWEKVFAHLAERRGLLLSPQQQQAVRTALTTPVMLLTGGPGTGKTTSLRALVILLLARGYRPLLAAPTGRAARRLSEATGVEARTIHRLLEYGADGSFRRNAEYPLECDLLVIDEASMLDVVLANQLLKAVQPDTHLLIVGDADQLPSVGPGRVLGDLIDSGIVPRIHLDAIFRQAAGSGIATNARRINDGLLPDWGGHDDFYFFAAETPERCAELVVELVVERIPRRFGYDPRRDIQVLSPTHKGVAGVAALNTALQAALNPPRPGVAEYHRGDTIFRVGDRVIQQRNDYERDVYNGDTGEVIAIDATAPTVVVRFEDGRAIRYSSLDLDDLTLAYALSVHKSQGSEYPVVVLPLLLQHQPLLQRNLLYTAVTRARQLVVIVGDRRAVAAAVAAAEVERRYTGLSVRLRE</sequence>
<dbReference type="GO" id="GO:0006281">
    <property type="term" value="P:DNA repair"/>
    <property type="evidence" value="ECO:0007669"/>
    <property type="project" value="InterPro"/>
</dbReference>
<dbReference type="eggNOG" id="COG0507">
    <property type="taxonomic scope" value="Bacteria"/>
</dbReference>
<evidence type="ECO:0000256" key="1">
    <source>
        <dbReference type="ARBA" id="ARBA00022741"/>
    </source>
</evidence>
<dbReference type="InterPro" id="IPR003593">
    <property type="entry name" value="AAA+_ATPase"/>
</dbReference>
<dbReference type="CDD" id="cd17933">
    <property type="entry name" value="DEXSc_RecD-like"/>
    <property type="match status" value="1"/>
</dbReference>
<dbReference type="GO" id="GO:0016887">
    <property type="term" value="F:ATP hydrolysis activity"/>
    <property type="evidence" value="ECO:0007669"/>
    <property type="project" value="RHEA"/>
</dbReference>
<dbReference type="EC" id="5.6.2.3" evidence="3"/>
<feature type="domain" description="Helix-hairpin-helix DNA-binding motif class 1" evidence="4">
    <location>
        <begin position="118"/>
        <end position="137"/>
    </location>
</feature>
<keyword evidence="3 6" id="KW-0347">Helicase</keyword>
<dbReference type="GO" id="GO:0043139">
    <property type="term" value="F:5'-3' DNA helicase activity"/>
    <property type="evidence" value="ECO:0007669"/>
    <property type="project" value="UniProtKB-UniRule"/>
</dbReference>
<dbReference type="InterPro" id="IPR027785">
    <property type="entry name" value="UvrD-like_helicase_C"/>
</dbReference>
<proteinExistence type="inferred from homology"/>
<dbReference type="EMBL" id="CP001337">
    <property type="protein sequence ID" value="ACL25590.1"/>
    <property type="molecule type" value="Genomic_DNA"/>
</dbReference>
<feature type="domain" description="Helix-hairpin-helix DNA-binding motif class 1" evidence="4">
    <location>
        <begin position="182"/>
        <end position="201"/>
    </location>
</feature>
<evidence type="ECO:0000313" key="6">
    <source>
        <dbReference type="EMBL" id="ACL25590.1"/>
    </source>
</evidence>
<keyword evidence="3" id="KW-0378">Hydrolase</keyword>
<dbReference type="Gene3D" id="2.30.30.940">
    <property type="match status" value="1"/>
</dbReference>
<dbReference type="GO" id="GO:0006310">
    <property type="term" value="P:DNA recombination"/>
    <property type="evidence" value="ECO:0007669"/>
    <property type="project" value="InterPro"/>
</dbReference>
<organism evidence="6 7">
    <name type="scientific">Chloroflexus aggregans (strain MD-66 / DSM 9485)</name>
    <dbReference type="NCBI Taxonomy" id="326427"/>
    <lineage>
        <taxon>Bacteria</taxon>
        <taxon>Bacillati</taxon>
        <taxon>Chloroflexota</taxon>
        <taxon>Chloroflexia</taxon>
        <taxon>Chloroflexales</taxon>
        <taxon>Chloroflexineae</taxon>
        <taxon>Chloroflexaceae</taxon>
        <taxon>Chloroflexus</taxon>
    </lineage>
</organism>
<dbReference type="HOGENOM" id="CLU_007524_0_3_0"/>
<dbReference type="GO" id="GO:0017116">
    <property type="term" value="F:single-stranded DNA helicase activity"/>
    <property type="evidence" value="ECO:0007669"/>
    <property type="project" value="TreeGrafter"/>
</dbReference>
<dbReference type="InterPro" id="IPR027417">
    <property type="entry name" value="P-loop_NTPase"/>
</dbReference>
<evidence type="ECO:0000256" key="2">
    <source>
        <dbReference type="ARBA" id="ARBA00022840"/>
    </source>
</evidence>
<dbReference type="GO" id="GO:0009338">
    <property type="term" value="C:exodeoxyribonuclease V complex"/>
    <property type="evidence" value="ECO:0007669"/>
    <property type="project" value="TreeGrafter"/>
</dbReference>
<dbReference type="GO" id="GO:0003677">
    <property type="term" value="F:DNA binding"/>
    <property type="evidence" value="ECO:0007669"/>
    <property type="project" value="UniProtKB-UniRule"/>
</dbReference>
<feature type="domain" description="AAA+ ATPase" evidence="5">
    <location>
        <begin position="343"/>
        <end position="490"/>
    </location>
</feature>
<dbReference type="InterPro" id="IPR006345">
    <property type="entry name" value="RecD2"/>
</dbReference>
<gene>
    <name evidence="3" type="primary">recD2</name>
    <name evidence="6" type="ordered locus">Cagg_2723</name>
</gene>
<dbReference type="InterPro" id="IPR029493">
    <property type="entry name" value="RecD2-like_HHH"/>
</dbReference>
<name>B8G584_CHLAD</name>
<evidence type="ECO:0000259" key="5">
    <source>
        <dbReference type="SMART" id="SM00382"/>
    </source>
</evidence>
<accession>B8G584</accession>
<dbReference type="SUPFAM" id="SSF47781">
    <property type="entry name" value="RuvA domain 2-like"/>
    <property type="match status" value="1"/>
</dbReference>
<comment type="catalytic activity">
    <reaction evidence="3">
        <text>ATP + H2O = ADP + phosphate + H(+)</text>
        <dbReference type="Rhea" id="RHEA:13065"/>
        <dbReference type="ChEBI" id="CHEBI:15377"/>
        <dbReference type="ChEBI" id="CHEBI:15378"/>
        <dbReference type="ChEBI" id="CHEBI:30616"/>
        <dbReference type="ChEBI" id="CHEBI:43474"/>
        <dbReference type="ChEBI" id="CHEBI:456216"/>
        <dbReference type="EC" id="5.6.2.3"/>
    </reaction>
</comment>
<dbReference type="AlphaFoldDB" id="B8G584"/>
<keyword evidence="1 3" id="KW-0547">Nucleotide-binding</keyword>
<keyword evidence="7" id="KW-1185">Reference proteome</keyword>
<dbReference type="Pfam" id="PF23139">
    <property type="entry name" value="OB_YrrC"/>
    <property type="match status" value="1"/>
</dbReference>
<keyword evidence="2 3" id="KW-0067">ATP-binding</keyword>
<dbReference type="Gene3D" id="1.10.10.2220">
    <property type="match status" value="1"/>
</dbReference>
<dbReference type="PANTHER" id="PTHR43788:SF6">
    <property type="entry name" value="DNA HELICASE B"/>
    <property type="match status" value="1"/>
</dbReference>
<dbReference type="Pfam" id="PF13245">
    <property type="entry name" value="AAA_19"/>
    <property type="match status" value="1"/>
</dbReference>
<dbReference type="Pfam" id="PF14490">
    <property type="entry name" value="HHH_RecD2"/>
    <property type="match status" value="1"/>
</dbReference>
<dbReference type="InterPro" id="IPR050534">
    <property type="entry name" value="Coronavir_polyprotein_1ab"/>
</dbReference>
<dbReference type="Gene3D" id="3.40.50.300">
    <property type="entry name" value="P-loop containing nucleotide triphosphate hydrolases"/>
    <property type="match status" value="2"/>
</dbReference>
<reference evidence="6" key="1">
    <citation type="submission" date="2008-12" db="EMBL/GenBank/DDBJ databases">
        <title>Complete sequence of Chloroflexus aggregans DSM 9485.</title>
        <authorList>
            <consortium name="US DOE Joint Genome Institute"/>
            <person name="Lucas S."/>
            <person name="Copeland A."/>
            <person name="Lapidus A."/>
            <person name="Glavina del Rio T."/>
            <person name="Dalin E."/>
            <person name="Tice H."/>
            <person name="Pitluck S."/>
            <person name="Foster B."/>
            <person name="Larimer F."/>
            <person name="Land M."/>
            <person name="Hauser L."/>
            <person name="Kyrpides N."/>
            <person name="Mikhailova N."/>
            <person name="Bryant D."/>
            <person name="Richardson P."/>
        </authorList>
    </citation>
    <scope>NUCLEOTIDE SEQUENCE</scope>
    <source>
        <strain evidence="6">DSM 9485</strain>
    </source>
</reference>
<dbReference type="KEGG" id="cag:Cagg_2723"/>
<dbReference type="SUPFAM" id="SSF52540">
    <property type="entry name" value="P-loop containing nucleoside triphosphate hydrolases"/>
    <property type="match status" value="1"/>
</dbReference>
<comment type="similarity">
    <text evidence="3">Belongs to the RecD family. RecD2 subfamily.</text>
</comment>
<dbReference type="SMART" id="SM00278">
    <property type="entry name" value="HhH1"/>
    <property type="match status" value="3"/>
</dbReference>
<dbReference type="STRING" id="326427.Cagg_2723"/>
<dbReference type="InterPro" id="IPR003583">
    <property type="entry name" value="Hlx-hairpin-Hlx_DNA-bd_motif"/>
</dbReference>
<dbReference type="SMART" id="SM00382">
    <property type="entry name" value="AAA"/>
    <property type="match status" value="1"/>
</dbReference>
<feature type="binding site" evidence="3">
    <location>
        <begin position="354"/>
        <end position="358"/>
    </location>
    <ligand>
        <name>ATP</name>
        <dbReference type="ChEBI" id="CHEBI:30616"/>
    </ligand>
</feature>
<evidence type="ECO:0000259" key="4">
    <source>
        <dbReference type="SMART" id="SM00278"/>
    </source>
</evidence>
<dbReference type="NCBIfam" id="TIGR01448">
    <property type="entry name" value="recD_rel"/>
    <property type="match status" value="1"/>
</dbReference>
<evidence type="ECO:0000256" key="3">
    <source>
        <dbReference type="HAMAP-Rule" id="MF_01488"/>
    </source>
</evidence>
<evidence type="ECO:0000313" key="7">
    <source>
        <dbReference type="Proteomes" id="UP000002508"/>
    </source>
</evidence>
<dbReference type="InterPro" id="IPR055446">
    <property type="entry name" value="RecD2_N_OB"/>
</dbReference>
<feature type="domain" description="Helix-hairpin-helix DNA-binding motif class 1" evidence="4">
    <location>
        <begin position="90"/>
        <end position="104"/>
    </location>
</feature>